<evidence type="ECO:0000256" key="7">
    <source>
        <dbReference type="ARBA" id="ARBA00022970"/>
    </source>
</evidence>
<keyword evidence="11" id="KW-1015">Disulfide bond</keyword>
<evidence type="ECO:0000313" key="18">
    <source>
        <dbReference type="Proteomes" id="UP000051952"/>
    </source>
</evidence>
<name>A0A0S4JJP8_BODSA</name>
<evidence type="ECO:0000256" key="3">
    <source>
        <dbReference type="ARBA" id="ARBA00022448"/>
    </source>
</evidence>
<keyword evidence="4 15" id="KW-0812">Transmembrane</keyword>
<dbReference type="Pfam" id="PF01490">
    <property type="entry name" value="Aa_trans"/>
    <property type="match status" value="1"/>
</dbReference>
<evidence type="ECO:0000256" key="12">
    <source>
        <dbReference type="ARBA" id="ARBA00023180"/>
    </source>
</evidence>
<feature type="domain" description="Amino acid transporter transmembrane" evidence="16">
    <location>
        <begin position="60"/>
        <end position="461"/>
    </location>
</feature>
<reference evidence="18" key="1">
    <citation type="submission" date="2015-09" db="EMBL/GenBank/DDBJ databases">
        <authorList>
            <consortium name="Pathogen Informatics"/>
        </authorList>
    </citation>
    <scope>NUCLEOTIDE SEQUENCE [LARGE SCALE GENOMIC DNA]</scope>
    <source>
        <strain evidence="18">Lake Konstanz</strain>
    </source>
</reference>
<sequence>MLTSKTGSDVVATNVSSNQSTSHNFFGRVGDEDDDSINTVSAEASYLLTQGGERLPSNSLAVVFSLWSTMIGSTLLAMPKIVSSTGIISSIIGTAIVCVSNTYTVQLMERLGKFHGNNGTVVLKDAGKYVYPFATLVSVAVLLGANTIYNIYICDGLMNIAKINPKNEHYRPIFSAAIAGVFFVVGLLRSLKPLFKAAGYAIIIVIFIVGFIIGKAAEQLVHNDQCTATATAAAPSHNAANVSITTVAPHHDLSSSQLVWRGFGPFVENCASMSLSLYIHSLVLPIMNLANRPQNNPRDLVISFIATAISIVGPASLAAYAYKDCDISGDFLDMFDDVPTTVARVAVILLVGVVSPILLYNARNQLLGILFGRDDFPYWGHVVFNLIAITITTIPCALGVDTNVVAAIAGICSIFWVTFLPVGMWWSHVSRREPERLNVLFYAVHVVVLLFGVLLVAATVISEASNILN</sequence>
<feature type="transmembrane region" description="Helical" evidence="15">
    <location>
        <begin position="342"/>
        <end position="361"/>
    </location>
</feature>
<dbReference type="EMBL" id="CYKH01001865">
    <property type="protein sequence ID" value="CUG90791.1"/>
    <property type="molecule type" value="Genomic_DNA"/>
</dbReference>
<keyword evidence="10 15" id="KW-0472">Membrane</keyword>
<proteinExistence type="inferred from homology"/>
<accession>A0A0S4JJP8</accession>
<evidence type="ECO:0000256" key="13">
    <source>
        <dbReference type="ARBA" id="ARBA00023228"/>
    </source>
</evidence>
<organism evidence="17 18">
    <name type="scientific">Bodo saltans</name>
    <name type="common">Flagellated protozoan</name>
    <dbReference type="NCBI Taxonomy" id="75058"/>
    <lineage>
        <taxon>Eukaryota</taxon>
        <taxon>Discoba</taxon>
        <taxon>Euglenozoa</taxon>
        <taxon>Kinetoplastea</taxon>
        <taxon>Metakinetoplastina</taxon>
        <taxon>Eubodonida</taxon>
        <taxon>Bodonidae</taxon>
        <taxon>Bodo</taxon>
    </lineage>
</organism>
<keyword evidence="13" id="KW-0458">Lysosome</keyword>
<evidence type="ECO:0000256" key="11">
    <source>
        <dbReference type="ARBA" id="ARBA00023157"/>
    </source>
</evidence>
<feature type="transmembrane region" description="Helical" evidence="15">
    <location>
        <begin position="406"/>
        <end position="427"/>
    </location>
</feature>
<keyword evidence="7" id="KW-0029">Amino-acid transport</keyword>
<evidence type="ECO:0000256" key="10">
    <source>
        <dbReference type="ARBA" id="ARBA00023136"/>
    </source>
</evidence>
<evidence type="ECO:0000256" key="5">
    <source>
        <dbReference type="ARBA" id="ARBA00022723"/>
    </source>
</evidence>
<evidence type="ECO:0000256" key="8">
    <source>
        <dbReference type="ARBA" id="ARBA00022989"/>
    </source>
</evidence>
<feature type="transmembrane region" description="Helical" evidence="15">
    <location>
        <begin position="197"/>
        <end position="214"/>
    </location>
</feature>
<evidence type="ECO:0000259" key="16">
    <source>
        <dbReference type="Pfam" id="PF01490"/>
    </source>
</evidence>
<dbReference type="Proteomes" id="UP000051952">
    <property type="component" value="Unassembled WGS sequence"/>
</dbReference>
<dbReference type="PANTHER" id="PTHR22950:SF244">
    <property type="entry name" value="NEUTRAL AMINO ACID TRANSPORTER 9"/>
    <property type="match status" value="1"/>
</dbReference>
<feature type="transmembrane region" description="Helical" evidence="15">
    <location>
        <begin position="85"/>
        <end position="103"/>
    </location>
</feature>
<gene>
    <name evidence="17" type="ORF">BSAL_28815</name>
</gene>
<evidence type="ECO:0000256" key="15">
    <source>
        <dbReference type="SAM" id="Phobius"/>
    </source>
</evidence>
<dbReference type="GO" id="GO:0015179">
    <property type="term" value="F:L-amino acid transmembrane transporter activity"/>
    <property type="evidence" value="ECO:0007669"/>
    <property type="project" value="TreeGrafter"/>
</dbReference>
<dbReference type="OrthoDB" id="294730at2759"/>
<feature type="transmembrane region" description="Helical" evidence="15">
    <location>
        <begin position="439"/>
        <end position="461"/>
    </location>
</feature>
<evidence type="ECO:0000256" key="4">
    <source>
        <dbReference type="ARBA" id="ARBA00022692"/>
    </source>
</evidence>
<dbReference type="GO" id="GO:0031902">
    <property type="term" value="C:late endosome membrane"/>
    <property type="evidence" value="ECO:0007669"/>
    <property type="project" value="UniProtKB-SubCell"/>
</dbReference>
<evidence type="ECO:0000256" key="9">
    <source>
        <dbReference type="ARBA" id="ARBA00023053"/>
    </source>
</evidence>
<evidence type="ECO:0000256" key="6">
    <source>
        <dbReference type="ARBA" id="ARBA00022753"/>
    </source>
</evidence>
<dbReference type="GO" id="GO:0005765">
    <property type="term" value="C:lysosomal membrane"/>
    <property type="evidence" value="ECO:0007669"/>
    <property type="project" value="UniProtKB-SubCell"/>
</dbReference>
<comment type="similarity">
    <text evidence="14">Belongs to the amino acid/polyamine transporter 2 family. SLC38A9 subfamily.</text>
</comment>
<feature type="transmembrane region" description="Helical" evidence="15">
    <location>
        <begin position="382"/>
        <end position="400"/>
    </location>
</feature>
<keyword evidence="3" id="KW-0813">Transport</keyword>
<evidence type="ECO:0000313" key="17">
    <source>
        <dbReference type="EMBL" id="CUG90791.1"/>
    </source>
</evidence>
<keyword evidence="8 15" id="KW-1133">Transmembrane helix</keyword>
<keyword evidence="5" id="KW-0479">Metal-binding</keyword>
<protein>
    <submittedName>
        <fullName evidence="17">Amino acid transporter, putative</fullName>
    </submittedName>
</protein>
<evidence type="ECO:0000256" key="1">
    <source>
        <dbReference type="ARBA" id="ARBA00004107"/>
    </source>
</evidence>
<dbReference type="InterPro" id="IPR013057">
    <property type="entry name" value="AA_transpt_TM"/>
</dbReference>
<evidence type="ECO:0000256" key="2">
    <source>
        <dbReference type="ARBA" id="ARBA00004155"/>
    </source>
</evidence>
<dbReference type="GO" id="GO:0046872">
    <property type="term" value="F:metal ion binding"/>
    <property type="evidence" value="ECO:0007669"/>
    <property type="project" value="UniProtKB-KW"/>
</dbReference>
<feature type="transmembrane region" description="Helical" evidence="15">
    <location>
        <begin position="173"/>
        <end position="191"/>
    </location>
</feature>
<keyword evidence="9" id="KW-0915">Sodium</keyword>
<dbReference type="AlphaFoldDB" id="A0A0S4JJP8"/>
<feature type="transmembrane region" description="Helical" evidence="15">
    <location>
        <begin position="59"/>
        <end position="78"/>
    </location>
</feature>
<comment type="subcellular location">
    <subcellularLocation>
        <location evidence="1">Late endosome membrane</location>
        <topology evidence="1">Multi-pass membrane protein</topology>
    </subcellularLocation>
    <subcellularLocation>
        <location evidence="2">Lysosome membrane</location>
        <topology evidence="2">Multi-pass membrane protein</topology>
    </subcellularLocation>
</comment>
<keyword evidence="18" id="KW-1185">Reference proteome</keyword>
<evidence type="ECO:0000256" key="14">
    <source>
        <dbReference type="ARBA" id="ARBA00038442"/>
    </source>
</evidence>
<keyword evidence="12" id="KW-0325">Glycoprotein</keyword>
<feature type="transmembrane region" description="Helical" evidence="15">
    <location>
        <begin position="129"/>
        <end position="152"/>
    </location>
</feature>
<keyword evidence="6" id="KW-0967">Endosome</keyword>
<dbReference type="VEuPathDB" id="TriTrypDB:BSAL_28815"/>
<dbReference type="OMA" id="PWAFTES"/>
<dbReference type="PANTHER" id="PTHR22950">
    <property type="entry name" value="AMINO ACID TRANSPORTER"/>
    <property type="match status" value="1"/>
</dbReference>
<feature type="transmembrane region" description="Helical" evidence="15">
    <location>
        <begin position="300"/>
        <end position="322"/>
    </location>
</feature>